<dbReference type="PANTHER" id="PTHR35175">
    <property type="entry name" value="DUF1289 DOMAIN-CONTAINING PROTEIN"/>
    <property type="match status" value="1"/>
</dbReference>
<feature type="compositionally biased region" description="Polar residues" evidence="1">
    <location>
        <begin position="103"/>
        <end position="116"/>
    </location>
</feature>
<evidence type="ECO:0000256" key="1">
    <source>
        <dbReference type="SAM" id="MobiDB-lite"/>
    </source>
</evidence>
<proteinExistence type="predicted"/>
<organism evidence="2 3">
    <name type="scientific">Bacterioplanoides pacificum</name>
    <dbReference type="NCBI Taxonomy" id="1171596"/>
    <lineage>
        <taxon>Bacteria</taxon>
        <taxon>Pseudomonadati</taxon>
        <taxon>Pseudomonadota</taxon>
        <taxon>Gammaproteobacteria</taxon>
        <taxon>Oceanospirillales</taxon>
        <taxon>Oceanospirillaceae</taxon>
        <taxon>Bacterioplanoides</taxon>
    </lineage>
</organism>
<protein>
    <submittedName>
        <fullName evidence="2">DUF1289 domain-containing protein</fullName>
    </submittedName>
</protein>
<evidence type="ECO:0000313" key="3">
    <source>
        <dbReference type="Proteomes" id="UP001595722"/>
    </source>
</evidence>
<dbReference type="RefSeq" id="WP_376867264.1">
    <property type="nucleotide sequence ID" value="NZ_JBHRYB010000013.1"/>
</dbReference>
<accession>A0ABV7VU88</accession>
<dbReference type="Proteomes" id="UP001595722">
    <property type="component" value="Unassembled WGS sequence"/>
</dbReference>
<sequence length="125" mass="14171">MFDIANPCRGVCEVNNKGYCKGCLRKREERFHWNEFTPFQKQLIVNLCERRRVKALAAMRQAECQTTQHKTEESDIPQLDLFTATDTSDISSVTPPATHEESSPQNASGSVVTTASEPKDQYDLF</sequence>
<feature type="region of interest" description="Disordered" evidence="1">
    <location>
        <begin position="66"/>
        <end position="125"/>
    </location>
</feature>
<feature type="compositionally biased region" description="Polar residues" evidence="1">
    <location>
        <begin position="84"/>
        <end position="95"/>
    </location>
</feature>
<keyword evidence="3" id="KW-1185">Reference proteome</keyword>
<dbReference type="InterPro" id="IPR010710">
    <property type="entry name" value="DUF1289"/>
</dbReference>
<gene>
    <name evidence="2" type="ORF">ACFOMG_13305</name>
</gene>
<comment type="caution">
    <text evidence="2">The sequence shown here is derived from an EMBL/GenBank/DDBJ whole genome shotgun (WGS) entry which is preliminary data.</text>
</comment>
<dbReference type="PANTHER" id="PTHR35175:SF1">
    <property type="entry name" value="OXIDOREDUCTASE"/>
    <property type="match status" value="1"/>
</dbReference>
<reference evidence="3" key="1">
    <citation type="journal article" date="2019" name="Int. J. Syst. Evol. Microbiol.">
        <title>The Global Catalogue of Microorganisms (GCM) 10K type strain sequencing project: providing services to taxonomists for standard genome sequencing and annotation.</title>
        <authorList>
            <consortium name="The Broad Institute Genomics Platform"/>
            <consortium name="The Broad Institute Genome Sequencing Center for Infectious Disease"/>
            <person name="Wu L."/>
            <person name="Ma J."/>
        </authorList>
    </citation>
    <scope>NUCLEOTIDE SEQUENCE [LARGE SCALE GENOMIC DNA]</scope>
    <source>
        <strain evidence="3">KCTC 42424</strain>
    </source>
</reference>
<dbReference type="EMBL" id="JBHRYB010000013">
    <property type="protein sequence ID" value="MFC3681078.1"/>
    <property type="molecule type" value="Genomic_DNA"/>
</dbReference>
<evidence type="ECO:0000313" key="2">
    <source>
        <dbReference type="EMBL" id="MFC3681078.1"/>
    </source>
</evidence>
<name>A0ABV7VU88_9GAMM</name>
<dbReference type="Pfam" id="PF06945">
    <property type="entry name" value="DUF1289"/>
    <property type="match status" value="1"/>
</dbReference>